<evidence type="ECO:0000313" key="1">
    <source>
        <dbReference type="EMBL" id="MDQ0314278.1"/>
    </source>
</evidence>
<accession>A0AAE4ARN6</accession>
<gene>
    <name evidence="1" type="ORF">J2S73_000715</name>
</gene>
<dbReference type="AlphaFoldDB" id="A0AAE4ARN6"/>
<comment type="caution">
    <text evidence="1">The sequence shown here is derived from an EMBL/GenBank/DDBJ whole genome shotgun (WGS) entry which is preliminary data.</text>
</comment>
<keyword evidence="2" id="KW-1185">Reference proteome</keyword>
<name>A0AAE4ARN6_9HYPH</name>
<proteinExistence type="predicted"/>
<protein>
    <submittedName>
        <fullName evidence="1">Uncharacterized protein</fullName>
    </submittedName>
</protein>
<evidence type="ECO:0000313" key="2">
    <source>
        <dbReference type="Proteomes" id="UP001229244"/>
    </source>
</evidence>
<organism evidence="1 2">
    <name type="scientific">Amorphus orientalis</name>
    <dbReference type="NCBI Taxonomy" id="649198"/>
    <lineage>
        <taxon>Bacteria</taxon>
        <taxon>Pseudomonadati</taxon>
        <taxon>Pseudomonadota</taxon>
        <taxon>Alphaproteobacteria</taxon>
        <taxon>Hyphomicrobiales</taxon>
        <taxon>Amorphaceae</taxon>
        <taxon>Amorphus</taxon>
    </lineage>
</organism>
<reference evidence="1" key="1">
    <citation type="submission" date="2023-07" db="EMBL/GenBank/DDBJ databases">
        <title>Genomic Encyclopedia of Type Strains, Phase IV (KMG-IV): sequencing the most valuable type-strain genomes for metagenomic binning, comparative biology and taxonomic classification.</title>
        <authorList>
            <person name="Goeker M."/>
        </authorList>
    </citation>
    <scope>NUCLEOTIDE SEQUENCE</scope>
    <source>
        <strain evidence="1">DSM 21202</strain>
    </source>
</reference>
<dbReference type="Proteomes" id="UP001229244">
    <property type="component" value="Unassembled WGS sequence"/>
</dbReference>
<sequence length="307" mass="32105">MAATVFSTSDTETGEITAYLRLGTYQSKESTLEPSMYDGSFEESDGVFMTTGGVLLVNADQAVQIEFQDDAEILIGDPQDTTDAVLRIDVLEGSSTTETSYTAQGYPVTYEVKDGKSATLKGSGVVINAVTASSAAQSATDKELLVYASDKIKSDSESITEFNSAQNVVVVNTTDTTYSSKVNTFNMGFVNSVTAGFVASIVSSLNTSGIVGSMPGLSIFGVTVKLADFQFAYSSNSIGLAAQKNVGLGAFLIGLTTIYGMAFQENALVEQDQKALGNETKGVGLALKLAGLKSKAVASRTGVQNTM</sequence>
<dbReference type="RefSeq" id="WP_306884051.1">
    <property type="nucleotide sequence ID" value="NZ_JAUSUL010000001.1"/>
</dbReference>
<dbReference type="EMBL" id="JAUSUL010000001">
    <property type="protein sequence ID" value="MDQ0314278.1"/>
    <property type="molecule type" value="Genomic_DNA"/>
</dbReference>